<keyword evidence="3" id="KW-1185">Reference proteome</keyword>
<evidence type="ECO:0000313" key="3">
    <source>
        <dbReference type="Proteomes" id="UP001254608"/>
    </source>
</evidence>
<evidence type="ECO:0000313" key="2">
    <source>
        <dbReference type="EMBL" id="MDT0498555.1"/>
    </source>
</evidence>
<proteinExistence type="predicted"/>
<organism evidence="2 3">
    <name type="scientific">Banduia mediterranea</name>
    <dbReference type="NCBI Taxonomy" id="3075609"/>
    <lineage>
        <taxon>Bacteria</taxon>
        <taxon>Pseudomonadati</taxon>
        <taxon>Pseudomonadota</taxon>
        <taxon>Gammaproteobacteria</taxon>
        <taxon>Nevskiales</taxon>
        <taxon>Algiphilaceae</taxon>
        <taxon>Banduia</taxon>
    </lineage>
</organism>
<protein>
    <submittedName>
        <fullName evidence="2">PAS domain-containing protein</fullName>
    </submittedName>
</protein>
<evidence type="ECO:0000259" key="1">
    <source>
        <dbReference type="Pfam" id="PF08448"/>
    </source>
</evidence>
<comment type="caution">
    <text evidence="2">The sequence shown here is derived from an EMBL/GenBank/DDBJ whole genome shotgun (WGS) entry which is preliminary data.</text>
</comment>
<gene>
    <name evidence="2" type="ORF">RM530_14485</name>
</gene>
<sequence length="148" mass="16451">MTHSPVIPTDDLERLRAENQKLRAAADHFENLWRRLNGLVDRSPLIAWIKNAAGEYCYVSERLCGLLGRPADELLWRTDFEVLPTHTALQAHKAEAAAMKGTEPVESIETFVSADGATSRWRVIRFAIVGVQDEMLVGAIAILLSNLA</sequence>
<name>A0ABU2WL05_9GAMM</name>
<dbReference type="EMBL" id="JAVRIC010000023">
    <property type="protein sequence ID" value="MDT0498555.1"/>
    <property type="molecule type" value="Genomic_DNA"/>
</dbReference>
<accession>A0ABU2WL05</accession>
<dbReference type="InterPro" id="IPR013656">
    <property type="entry name" value="PAS_4"/>
</dbReference>
<reference evidence="2 3" key="1">
    <citation type="submission" date="2023-09" db="EMBL/GenBank/DDBJ databases">
        <authorList>
            <person name="Rey-Velasco X."/>
        </authorList>
    </citation>
    <scope>NUCLEOTIDE SEQUENCE [LARGE SCALE GENOMIC DNA]</scope>
    <source>
        <strain evidence="2 3">W345</strain>
    </source>
</reference>
<dbReference type="Proteomes" id="UP001254608">
    <property type="component" value="Unassembled WGS sequence"/>
</dbReference>
<dbReference type="Pfam" id="PF08448">
    <property type="entry name" value="PAS_4"/>
    <property type="match status" value="1"/>
</dbReference>
<dbReference type="Gene3D" id="3.30.450.20">
    <property type="entry name" value="PAS domain"/>
    <property type="match status" value="1"/>
</dbReference>
<feature type="domain" description="PAS fold-4" evidence="1">
    <location>
        <begin position="40"/>
        <end position="121"/>
    </location>
</feature>
<dbReference type="RefSeq" id="WP_311365965.1">
    <property type="nucleotide sequence ID" value="NZ_JAVRIC010000023.1"/>
</dbReference>
<dbReference type="InterPro" id="IPR035965">
    <property type="entry name" value="PAS-like_dom_sf"/>
</dbReference>
<dbReference type="SUPFAM" id="SSF55785">
    <property type="entry name" value="PYP-like sensor domain (PAS domain)"/>
    <property type="match status" value="1"/>
</dbReference>